<feature type="region of interest" description="Disordered" evidence="1">
    <location>
        <begin position="23"/>
        <end position="42"/>
    </location>
</feature>
<evidence type="ECO:0000256" key="1">
    <source>
        <dbReference type="SAM" id="MobiDB-lite"/>
    </source>
</evidence>
<reference evidence="2 3" key="1">
    <citation type="submission" date="2014-09" db="EMBL/GenBank/DDBJ databases">
        <authorList>
            <person name="Magalhaes I.L.F."/>
            <person name="Oliveira U."/>
            <person name="Santos F.R."/>
            <person name="Vidigal T.H.D.A."/>
            <person name="Brescovit A.D."/>
            <person name="Santos A.J."/>
        </authorList>
    </citation>
    <scope>NUCLEOTIDE SEQUENCE [LARGE SCALE GENOMIC DNA]</scope>
</reference>
<keyword evidence="3" id="KW-1185">Reference proteome</keyword>
<evidence type="ECO:0000313" key="2">
    <source>
        <dbReference type="EMBL" id="CEH13863.1"/>
    </source>
</evidence>
<sequence>MQGAGKQRLTDVLRQALLAPAARTGGQDIPVSESNQAPVPASTAFGSMAVAQERAAEGAPDAALVEGRRQRAREVLRAMGEVV</sequence>
<dbReference type="Proteomes" id="UP000054845">
    <property type="component" value="Unassembled WGS sequence"/>
</dbReference>
<evidence type="ECO:0000313" key="3">
    <source>
        <dbReference type="Proteomes" id="UP000054845"/>
    </source>
</evidence>
<accession>A0A0P1BDL0</accession>
<protein>
    <submittedName>
        <fullName evidence="2">Uncharacterized protein</fullName>
    </submittedName>
</protein>
<dbReference type="AlphaFoldDB" id="A0A0P1BDL0"/>
<dbReference type="EMBL" id="CCYA01000233">
    <property type="protein sequence ID" value="CEH13863.1"/>
    <property type="molecule type" value="Genomic_DNA"/>
</dbReference>
<name>A0A0P1BDL0_9BASI</name>
<organism evidence="2 3">
    <name type="scientific">Ceraceosorus bombacis</name>
    <dbReference type="NCBI Taxonomy" id="401625"/>
    <lineage>
        <taxon>Eukaryota</taxon>
        <taxon>Fungi</taxon>
        <taxon>Dikarya</taxon>
        <taxon>Basidiomycota</taxon>
        <taxon>Ustilaginomycotina</taxon>
        <taxon>Exobasidiomycetes</taxon>
        <taxon>Ceraceosorales</taxon>
        <taxon>Ceraceosoraceae</taxon>
        <taxon>Ceraceosorus</taxon>
    </lineage>
</organism>
<proteinExistence type="predicted"/>